<evidence type="ECO:0000259" key="2">
    <source>
        <dbReference type="SMART" id="SM00914"/>
    </source>
</evidence>
<protein>
    <submittedName>
        <fullName evidence="3">IDEAL domain-containing protein</fullName>
    </submittedName>
</protein>
<dbReference type="InterPro" id="IPR027393">
    <property type="entry name" value="Virus_scaffolding_prot_C"/>
</dbReference>
<feature type="region of interest" description="Disordered" evidence="1">
    <location>
        <begin position="99"/>
        <end position="123"/>
    </location>
</feature>
<reference evidence="3" key="1">
    <citation type="submission" date="2020-09" db="EMBL/GenBank/DDBJ databases">
        <title>A novel bacterium of genus Paenibacillus, isolated from South China Sea.</title>
        <authorList>
            <person name="Huang H."/>
            <person name="Mo K."/>
            <person name="Hu Y."/>
        </authorList>
    </citation>
    <scope>NUCLEOTIDE SEQUENCE</scope>
    <source>
        <strain evidence="3">IB182493</strain>
    </source>
</reference>
<dbReference type="AlphaFoldDB" id="A0A927H7S3"/>
<evidence type="ECO:0000313" key="3">
    <source>
        <dbReference type="EMBL" id="MBD2871325.1"/>
    </source>
</evidence>
<comment type="caution">
    <text evidence="3">The sequence shown here is derived from an EMBL/GenBank/DDBJ whole genome shotgun (WGS) entry which is preliminary data.</text>
</comment>
<dbReference type="Gene3D" id="4.10.810.10">
    <property type="entry name" value="Virus Scaffolding Protein, Chain A"/>
    <property type="match status" value="1"/>
</dbReference>
<gene>
    <name evidence="3" type="ORF">IDH41_22315</name>
</gene>
<sequence>MKFNVSDWVQGKTGEGELIQGFIETMDILQGIATVYVVHSDNEATIGKVVAVREQWVRKLPDNTLEDAQYVQNLIDMALATRDKEWFMELTNELKSIESGERNENEGAASYPFHHNRLGPAIR</sequence>
<proteinExistence type="predicted"/>
<name>A0A927H7S3_9BACL</name>
<organism evidence="3 4">
    <name type="scientific">Paenibacillus arenilitoris</name>
    <dbReference type="NCBI Taxonomy" id="2772299"/>
    <lineage>
        <taxon>Bacteria</taxon>
        <taxon>Bacillati</taxon>
        <taxon>Bacillota</taxon>
        <taxon>Bacilli</taxon>
        <taxon>Bacillales</taxon>
        <taxon>Paenibacillaceae</taxon>
        <taxon>Paenibacillus</taxon>
    </lineage>
</organism>
<evidence type="ECO:0000256" key="1">
    <source>
        <dbReference type="SAM" id="MobiDB-lite"/>
    </source>
</evidence>
<keyword evidence="4" id="KW-1185">Reference proteome</keyword>
<accession>A0A927H7S3</accession>
<evidence type="ECO:0000313" key="4">
    <source>
        <dbReference type="Proteomes" id="UP000632125"/>
    </source>
</evidence>
<dbReference type="Proteomes" id="UP000632125">
    <property type="component" value="Unassembled WGS sequence"/>
</dbReference>
<dbReference type="InterPro" id="IPR014957">
    <property type="entry name" value="IDEAL_dom"/>
</dbReference>
<dbReference type="RefSeq" id="WP_190865027.1">
    <property type="nucleotide sequence ID" value="NZ_JACXIY010000029.1"/>
</dbReference>
<dbReference type="Pfam" id="PF08858">
    <property type="entry name" value="IDEAL"/>
    <property type="match status" value="1"/>
</dbReference>
<feature type="domain" description="IDEAL" evidence="2">
    <location>
        <begin position="59"/>
        <end position="94"/>
    </location>
</feature>
<dbReference type="EMBL" id="JACXIY010000029">
    <property type="protein sequence ID" value="MBD2871325.1"/>
    <property type="molecule type" value="Genomic_DNA"/>
</dbReference>
<dbReference type="SMART" id="SM00914">
    <property type="entry name" value="IDEAL"/>
    <property type="match status" value="1"/>
</dbReference>